<feature type="compositionally biased region" description="Acidic residues" evidence="2">
    <location>
        <begin position="458"/>
        <end position="469"/>
    </location>
</feature>
<dbReference type="GO" id="GO:0006511">
    <property type="term" value="P:ubiquitin-dependent protein catabolic process"/>
    <property type="evidence" value="ECO:0007669"/>
    <property type="project" value="TreeGrafter"/>
</dbReference>
<sequence>MEDALHQLLSFPSPSVTAHETYETHARDFIASTREVLANAFDGSDKFYSLLDHVDPSTHSLSYLLLLNFLILETKRKSPKAAFDDLRAGRQLLPRTLTFLNTFDPSQISYAANEYRNILGFILKVAEMENKPFVAVRPIKNAIFKLDPASSTLTIAHVYLARMSLLARAYKLARPVLDQTIFAIPSAADQLTYTDHMKYFLYGGMIYMALKEWSKARHFLSIVISSPVINSISRIMVEAYKKWVLVNLLENGTTASPPKVTSPLALKVFKALARPYDALATAFISGKWEKLRDEAEFGQTIWRTDKNNGLVQQVLIHFRRQAVRGLGSTFAAVTTTDVSERALSNTMDVLETERFIVALAIQEGFATSLIHPSKDSKASMLRFLTDRMEPSIDIEVSLEEQLRLQHQKLEHLARSVQASDRKLEFSKEYVNYLRKTQKRNDATSKDGGFVGRPKDQNIDIDEDMMDDLQ</sequence>
<comment type="caution">
    <text evidence="4">The sequence shown here is derived from an EMBL/GenBank/DDBJ whole genome shotgun (WGS) entry which is preliminary data.</text>
</comment>
<dbReference type="PANTHER" id="PTHR10758">
    <property type="entry name" value="26S PROTEASOME NON-ATPASE REGULATORY SUBUNIT 3/COP9 SIGNALOSOME COMPLEX SUBUNIT 3"/>
    <property type="match status" value="1"/>
</dbReference>
<dbReference type="RefSeq" id="XP_020120537.1">
    <property type="nucleotide sequence ID" value="XM_020266694.1"/>
</dbReference>
<keyword evidence="5" id="KW-1185">Reference proteome</keyword>
<name>A0A1Q5Q8F8_TALAT</name>
<dbReference type="Proteomes" id="UP000214365">
    <property type="component" value="Unassembled WGS sequence"/>
</dbReference>
<organism evidence="4 5">
    <name type="scientific">Talaromyces atroroseus</name>
    <dbReference type="NCBI Taxonomy" id="1441469"/>
    <lineage>
        <taxon>Eukaryota</taxon>
        <taxon>Fungi</taxon>
        <taxon>Dikarya</taxon>
        <taxon>Ascomycota</taxon>
        <taxon>Pezizomycotina</taxon>
        <taxon>Eurotiomycetes</taxon>
        <taxon>Eurotiomycetidae</taxon>
        <taxon>Eurotiales</taxon>
        <taxon>Trichocomaceae</taxon>
        <taxon>Talaromyces</taxon>
        <taxon>Talaromyces sect. Trachyspermi</taxon>
    </lineage>
</organism>
<dbReference type="STRING" id="1441469.A0A1Q5Q8F8"/>
<dbReference type="OrthoDB" id="29061at2759"/>
<accession>A0A1Q5Q8F8</accession>
<evidence type="ECO:0000313" key="5">
    <source>
        <dbReference type="Proteomes" id="UP000214365"/>
    </source>
</evidence>
<evidence type="ECO:0000259" key="3">
    <source>
        <dbReference type="Pfam" id="PF22788"/>
    </source>
</evidence>
<dbReference type="Pfam" id="PF22788">
    <property type="entry name" value="COP9_hel_rpt"/>
    <property type="match status" value="1"/>
</dbReference>
<reference evidence="4 5" key="1">
    <citation type="submission" date="2015-06" db="EMBL/GenBank/DDBJ databases">
        <title>Talaromyces atroroseus IBT 11181 draft genome.</title>
        <authorList>
            <person name="Rasmussen K.B."/>
            <person name="Rasmussen S."/>
            <person name="Petersen B."/>
            <person name="Sicheritz-Ponten T."/>
            <person name="Mortensen U.H."/>
            <person name="Thrane U."/>
        </authorList>
    </citation>
    <scope>NUCLEOTIDE SEQUENCE [LARGE SCALE GENOMIC DNA]</scope>
    <source>
        <strain evidence="4 5">IBT 11181</strain>
    </source>
</reference>
<dbReference type="InterPro" id="IPR050756">
    <property type="entry name" value="CSN3"/>
</dbReference>
<dbReference type="AlphaFoldDB" id="A0A1Q5Q8F8"/>
<gene>
    <name evidence="4" type="ORF">UA08_04378</name>
</gene>
<dbReference type="EMBL" id="LFMY01000005">
    <property type="protein sequence ID" value="OKL60416.1"/>
    <property type="molecule type" value="Genomic_DNA"/>
</dbReference>
<protein>
    <recommendedName>
        <fullName evidence="3">COP9 signalosome complex subunit 3 N-terminal helical repeats domain-containing protein</fullName>
    </recommendedName>
</protein>
<evidence type="ECO:0000256" key="1">
    <source>
        <dbReference type="ARBA" id="ARBA00022490"/>
    </source>
</evidence>
<evidence type="ECO:0000256" key="2">
    <source>
        <dbReference type="SAM" id="MobiDB-lite"/>
    </source>
</evidence>
<feature type="domain" description="COP9 signalosome complex subunit 3 N-terminal helical repeats" evidence="3">
    <location>
        <begin position="28"/>
        <end position="264"/>
    </location>
</feature>
<keyword evidence="1" id="KW-0963">Cytoplasm</keyword>
<dbReference type="InterPro" id="IPR055089">
    <property type="entry name" value="COP9_N"/>
</dbReference>
<proteinExistence type="predicted"/>
<dbReference type="GeneID" id="31004133"/>
<dbReference type="GO" id="GO:0008180">
    <property type="term" value="C:COP9 signalosome"/>
    <property type="evidence" value="ECO:0007669"/>
    <property type="project" value="TreeGrafter"/>
</dbReference>
<evidence type="ECO:0000313" key="4">
    <source>
        <dbReference type="EMBL" id="OKL60416.1"/>
    </source>
</evidence>
<feature type="region of interest" description="Disordered" evidence="2">
    <location>
        <begin position="439"/>
        <end position="469"/>
    </location>
</feature>
<dbReference type="PANTHER" id="PTHR10758:SF1">
    <property type="entry name" value="COP9 SIGNALOSOME COMPLEX SUBUNIT 3"/>
    <property type="match status" value="1"/>
</dbReference>